<gene>
    <name evidence="7" type="ordered locus">Gura_1566</name>
</gene>
<dbReference type="InterPro" id="IPR026351">
    <property type="entry name" value="rSAM_ArsS-like"/>
</dbReference>
<evidence type="ECO:0000259" key="6">
    <source>
        <dbReference type="Pfam" id="PF12345"/>
    </source>
</evidence>
<dbReference type="RefSeq" id="WP_011938473.1">
    <property type="nucleotide sequence ID" value="NC_009483.1"/>
</dbReference>
<dbReference type="HOGENOM" id="CLU_050695_0_0_7"/>
<keyword evidence="5" id="KW-0411">Iron-sulfur</keyword>
<evidence type="ECO:0000256" key="2">
    <source>
        <dbReference type="ARBA" id="ARBA00022691"/>
    </source>
</evidence>
<dbReference type="SUPFAM" id="SSF102114">
    <property type="entry name" value="Radical SAM enzymes"/>
    <property type="match status" value="1"/>
</dbReference>
<evidence type="ECO:0000256" key="3">
    <source>
        <dbReference type="ARBA" id="ARBA00022723"/>
    </source>
</evidence>
<dbReference type="PANTHER" id="PTHR43728">
    <property type="entry name" value="SLR0304 PROTEIN"/>
    <property type="match status" value="1"/>
</dbReference>
<sequence>MTAMFKKKVEAVDDRFTTFHRLETLQVNLGDLCNLSCAHCHHHASPQGARIMGRDVMEKITAFLARHPGLTLDITGGCPEMNPDFRYFVEASAGHAARRIIRSNLAIALEPGMEWLPDFYREQALVVMASLPCYEAENVEKQRGGGVFMQSIEVLRRLNRQGYGSELELHLVHNPGNGSVSGSRDMLEQHYRTELLQRFGVSFSRLHCMNNTPIGRFRDNLERRGTYQRYIEHLAEKFNPLATEQIMCRTLVSVGWDGVLYNCDFNLAAALPLQRADGSLVTIDHADEAIVPGSGIRMAAHCFSCTAGEGSGCGGSLAASGNKVYGSANSNDQGVSACCQQ</sequence>
<organism evidence="7 8">
    <name type="scientific">Geotalea uraniireducens (strain Rf4)</name>
    <name type="common">Geobacter uraniireducens</name>
    <dbReference type="NCBI Taxonomy" id="351605"/>
    <lineage>
        <taxon>Bacteria</taxon>
        <taxon>Pseudomonadati</taxon>
        <taxon>Thermodesulfobacteriota</taxon>
        <taxon>Desulfuromonadia</taxon>
        <taxon>Geobacterales</taxon>
        <taxon>Geobacteraceae</taxon>
        <taxon>Geotalea</taxon>
    </lineage>
</organism>
<keyword evidence="4" id="KW-0408">Iron</keyword>
<dbReference type="InterPro" id="IPR007197">
    <property type="entry name" value="rSAM"/>
</dbReference>
<dbReference type="GO" id="GO:0003824">
    <property type="term" value="F:catalytic activity"/>
    <property type="evidence" value="ECO:0007669"/>
    <property type="project" value="InterPro"/>
</dbReference>
<keyword evidence="2" id="KW-0949">S-adenosyl-L-methionine</keyword>
<dbReference type="OrthoDB" id="9810775at2"/>
<dbReference type="InterPro" id="IPR024521">
    <property type="entry name" value="ArsS-like_C"/>
</dbReference>
<dbReference type="GO" id="GO:0046872">
    <property type="term" value="F:metal ion binding"/>
    <property type="evidence" value="ECO:0007669"/>
    <property type="project" value="UniProtKB-KW"/>
</dbReference>
<dbReference type="AlphaFoldDB" id="A5GEA7"/>
<dbReference type="Gene3D" id="3.20.20.70">
    <property type="entry name" value="Aldolase class I"/>
    <property type="match status" value="1"/>
</dbReference>
<evidence type="ECO:0000313" key="7">
    <source>
        <dbReference type="EMBL" id="ABQ25762.1"/>
    </source>
</evidence>
<keyword evidence="8" id="KW-1185">Reference proteome</keyword>
<dbReference type="InterPro" id="IPR058240">
    <property type="entry name" value="rSAM_sf"/>
</dbReference>
<accession>A5GEA7</accession>
<reference evidence="7 8" key="1">
    <citation type="submission" date="2007-05" db="EMBL/GenBank/DDBJ databases">
        <title>Complete sequence of Geobacter uraniireducens Rf4.</title>
        <authorList>
            <consortium name="US DOE Joint Genome Institute"/>
            <person name="Copeland A."/>
            <person name="Lucas S."/>
            <person name="Lapidus A."/>
            <person name="Barry K."/>
            <person name="Detter J.C."/>
            <person name="Glavina del Rio T."/>
            <person name="Hammon N."/>
            <person name="Israni S."/>
            <person name="Dalin E."/>
            <person name="Tice H."/>
            <person name="Pitluck S."/>
            <person name="Chertkov O."/>
            <person name="Brettin T."/>
            <person name="Bruce D."/>
            <person name="Han C."/>
            <person name="Schmutz J."/>
            <person name="Larimer F."/>
            <person name="Land M."/>
            <person name="Hauser L."/>
            <person name="Kyrpides N."/>
            <person name="Mikhailova N."/>
            <person name="Shelobolina E."/>
            <person name="Aklujkar M."/>
            <person name="Lovley D."/>
            <person name="Richardson P."/>
        </authorList>
    </citation>
    <scope>NUCLEOTIDE SEQUENCE [LARGE SCALE GENOMIC DNA]</scope>
    <source>
        <strain evidence="7 8">Rf4</strain>
    </source>
</reference>
<dbReference type="STRING" id="351605.Gura_1566"/>
<protein>
    <submittedName>
        <fullName evidence="7">Radical SAM domain protein</fullName>
    </submittedName>
</protein>
<feature type="domain" description="Arsenosugar biosynthesis radical SAM protein ArsS-like C-terminal" evidence="6">
    <location>
        <begin position="182"/>
        <end position="316"/>
    </location>
</feature>
<proteinExistence type="predicted"/>
<evidence type="ECO:0000313" key="8">
    <source>
        <dbReference type="Proteomes" id="UP000006695"/>
    </source>
</evidence>
<dbReference type="GO" id="GO:0051536">
    <property type="term" value="F:iron-sulfur cluster binding"/>
    <property type="evidence" value="ECO:0007669"/>
    <property type="project" value="UniProtKB-KW"/>
</dbReference>
<name>A5GEA7_GEOUR</name>
<dbReference type="Proteomes" id="UP000006695">
    <property type="component" value="Chromosome"/>
</dbReference>
<evidence type="ECO:0000256" key="5">
    <source>
        <dbReference type="ARBA" id="ARBA00023014"/>
    </source>
</evidence>
<dbReference type="NCBIfam" id="TIGR04167">
    <property type="entry name" value="rSAM_SeCys"/>
    <property type="match status" value="1"/>
</dbReference>
<dbReference type="SFLD" id="SFLDS00029">
    <property type="entry name" value="Radical_SAM"/>
    <property type="match status" value="1"/>
</dbReference>
<dbReference type="PANTHER" id="PTHR43728:SF1">
    <property type="entry name" value="FE-S OXIDOREDUCTASE"/>
    <property type="match status" value="1"/>
</dbReference>
<dbReference type="Pfam" id="PF12345">
    <property type="entry name" value="DUF3641"/>
    <property type="match status" value="1"/>
</dbReference>
<dbReference type="EMBL" id="CP000698">
    <property type="protein sequence ID" value="ABQ25762.1"/>
    <property type="molecule type" value="Genomic_DNA"/>
</dbReference>
<keyword evidence="3" id="KW-0479">Metal-binding</keyword>
<evidence type="ECO:0000256" key="4">
    <source>
        <dbReference type="ARBA" id="ARBA00023004"/>
    </source>
</evidence>
<dbReference type="InterPro" id="IPR013785">
    <property type="entry name" value="Aldolase_TIM"/>
</dbReference>
<dbReference type="CDD" id="cd01335">
    <property type="entry name" value="Radical_SAM"/>
    <property type="match status" value="1"/>
</dbReference>
<dbReference type="KEGG" id="gur:Gura_1566"/>
<evidence type="ECO:0000256" key="1">
    <source>
        <dbReference type="ARBA" id="ARBA00001966"/>
    </source>
</evidence>
<comment type="cofactor">
    <cofactor evidence="1">
        <name>[4Fe-4S] cluster</name>
        <dbReference type="ChEBI" id="CHEBI:49883"/>
    </cofactor>
</comment>